<comment type="subcellular location">
    <subcellularLocation>
        <location evidence="1">Nucleus</location>
    </subcellularLocation>
</comment>
<keyword evidence="4" id="KW-0238">DNA-binding</keyword>
<dbReference type="FunFam" id="2.20.25.80:FF:000006">
    <property type="entry name" value="WRKY transcription factor"/>
    <property type="match status" value="1"/>
</dbReference>
<dbReference type="PROSITE" id="PS50811">
    <property type="entry name" value="WRKY"/>
    <property type="match status" value="2"/>
</dbReference>
<dbReference type="OrthoDB" id="764896at2759"/>
<keyword evidence="2" id="KW-0677">Repeat</keyword>
<feature type="compositionally biased region" description="Low complexity" evidence="7">
    <location>
        <begin position="1"/>
        <end position="11"/>
    </location>
</feature>
<dbReference type="Pfam" id="PF03106">
    <property type="entry name" value="WRKY"/>
    <property type="match status" value="2"/>
</dbReference>
<keyword evidence="5" id="KW-0804">Transcription</keyword>
<feature type="compositionally biased region" description="Acidic residues" evidence="7">
    <location>
        <begin position="56"/>
        <end position="82"/>
    </location>
</feature>
<dbReference type="SMART" id="SM00774">
    <property type="entry name" value="WRKY"/>
    <property type="match status" value="2"/>
</dbReference>
<proteinExistence type="predicted"/>
<feature type="region of interest" description="Disordered" evidence="7">
    <location>
        <begin position="433"/>
        <end position="456"/>
    </location>
</feature>
<evidence type="ECO:0000313" key="10">
    <source>
        <dbReference type="Proteomes" id="UP000245207"/>
    </source>
</evidence>
<dbReference type="GO" id="GO:0005634">
    <property type="term" value="C:nucleus"/>
    <property type="evidence" value="ECO:0007669"/>
    <property type="project" value="UniProtKB-SubCell"/>
</dbReference>
<feature type="compositionally biased region" description="Basic and acidic residues" evidence="7">
    <location>
        <begin position="26"/>
        <end position="42"/>
    </location>
</feature>
<evidence type="ECO:0000256" key="1">
    <source>
        <dbReference type="ARBA" id="ARBA00004123"/>
    </source>
</evidence>
<dbReference type="InterPro" id="IPR036576">
    <property type="entry name" value="WRKY_dom_sf"/>
</dbReference>
<feature type="region of interest" description="Disordered" evidence="7">
    <location>
        <begin position="1"/>
        <end position="82"/>
    </location>
</feature>
<feature type="region of interest" description="Disordered" evidence="7">
    <location>
        <begin position="312"/>
        <end position="341"/>
    </location>
</feature>
<dbReference type="InterPro" id="IPR003657">
    <property type="entry name" value="WRKY_dom"/>
</dbReference>
<dbReference type="EMBL" id="PKPP01000881">
    <property type="protein sequence ID" value="PWA87748.1"/>
    <property type="molecule type" value="Genomic_DNA"/>
</dbReference>
<dbReference type="AlphaFoldDB" id="A0A2U1PPP6"/>
<feature type="domain" description="WRKY" evidence="8">
    <location>
        <begin position="211"/>
        <end position="268"/>
    </location>
</feature>
<evidence type="ECO:0000256" key="7">
    <source>
        <dbReference type="SAM" id="MobiDB-lite"/>
    </source>
</evidence>
<dbReference type="PANTHER" id="PTHR31221:SF150">
    <property type="entry name" value="WRKY TRANSCRIPTION FACTOR 32-RELATED"/>
    <property type="match status" value="1"/>
</dbReference>
<protein>
    <submittedName>
        <fullName evidence="9">WRKY4</fullName>
    </submittedName>
</protein>
<evidence type="ECO:0000256" key="3">
    <source>
        <dbReference type="ARBA" id="ARBA00023015"/>
    </source>
</evidence>
<dbReference type="GO" id="GO:0043565">
    <property type="term" value="F:sequence-specific DNA binding"/>
    <property type="evidence" value="ECO:0007669"/>
    <property type="project" value="InterPro"/>
</dbReference>
<accession>A0A2U1PPP6</accession>
<evidence type="ECO:0000256" key="2">
    <source>
        <dbReference type="ARBA" id="ARBA00022737"/>
    </source>
</evidence>
<dbReference type="Proteomes" id="UP000245207">
    <property type="component" value="Unassembled WGS sequence"/>
</dbReference>
<dbReference type="GO" id="GO:0003700">
    <property type="term" value="F:DNA-binding transcription factor activity"/>
    <property type="evidence" value="ECO:0007669"/>
    <property type="project" value="InterPro"/>
</dbReference>
<dbReference type="Gene3D" id="2.20.25.80">
    <property type="entry name" value="WRKY domain"/>
    <property type="match status" value="2"/>
</dbReference>
<keyword evidence="3" id="KW-0805">Transcription regulation</keyword>
<dbReference type="SUPFAM" id="SSF118290">
    <property type="entry name" value="WRKY DNA-binding domain"/>
    <property type="match status" value="2"/>
</dbReference>
<feature type="compositionally biased region" description="Polar residues" evidence="7">
    <location>
        <begin position="433"/>
        <end position="442"/>
    </location>
</feature>
<reference evidence="9 10" key="1">
    <citation type="journal article" date="2018" name="Mol. Plant">
        <title>The genome of Artemisia annua provides insight into the evolution of Asteraceae family and artemisinin biosynthesis.</title>
        <authorList>
            <person name="Shen Q."/>
            <person name="Zhang L."/>
            <person name="Liao Z."/>
            <person name="Wang S."/>
            <person name="Yan T."/>
            <person name="Shi P."/>
            <person name="Liu M."/>
            <person name="Fu X."/>
            <person name="Pan Q."/>
            <person name="Wang Y."/>
            <person name="Lv Z."/>
            <person name="Lu X."/>
            <person name="Zhang F."/>
            <person name="Jiang W."/>
            <person name="Ma Y."/>
            <person name="Chen M."/>
            <person name="Hao X."/>
            <person name="Li L."/>
            <person name="Tang Y."/>
            <person name="Lv G."/>
            <person name="Zhou Y."/>
            <person name="Sun X."/>
            <person name="Brodelius P.E."/>
            <person name="Rose J.K.C."/>
            <person name="Tang K."/>
        </authorList>
    </citation>
    <scope>NUCLEOTIDE SEQUENCE [LARGE SCALE GENOMIC DNA]</scope>
    <source>
        <strain evidence="10">cv. Huhao1</strain>
        <tissue evidence="9">Leaf</tissue>
    </source>
</reference>
<dbReference type="STRING" id="35608.A0A2U1PPP6"/>
<feature type="domain" description="WRKY" evidence="8">
    <location>
        <begin position="350"/>
        <end position="415"/>
    </location>
</feature>
<evidence type="ECO:0000259" key="8">
    <source>
        <dbReference type="PROSITE" id="PS50811"/>
    </source>
</evidence>
<dbReference type="PANTHER" id="PTHR31221">
    <property type="entry name" value="WRKY TRANSCRIPTION FACTOR PROTEIN 1-RELATED"/>
    <property type="match status" value="1"/>
</dbReference>
<name>A0A2U1PPP6_ARTAN</name>
<organism evidence="9 10">
    <name type="scientific">Artemisia annua</name>
    <name type="common">Sweet wormwood</name>
    <dbReference type="NCBI Taxonomy" id="35608"/>
    <lineage>
        <taxon>Eukaryota</taxon>
        <taxon>Viridiplantae</taxon>
        <taxon>Streptophyta</taxon>
        <taxon>Embryophyta</taxon>
        <taxon>Tracheophyta</taxon>
        <taxon>Spermatophyta</taxon>
        <taxon>Magnoliopsida</taxon>
        <taxon>eudicotyledons</taxon>
        <taxon>Gunneridae</taxon>
        <taxon>Pentapetalae</taxon>
        <taxon>asterids</taxon>
        <taxon>campanulids</taxon>
        <taxon>Asterales</taxon>
        <taxon>Asteraceae</taxon>
        <taxon>Asteroideae</taxon>
        <taxon>Anthemideae</taxon>
        <taxon>Artemisiinae</taxon>
        <taxon>Artemisia</taxon>
    </lineage>
</organism>
<gene>
    <name evidence="9" type="ORF">CTI12_AA127750</name>
</gene>
<feature type="compositionally biased region" description="Polar residues" evidence="7">
    <location>
        <begin position="14"/>
        <end position="24"/>
    </location>
</feature>
<sequence length="456" mass="50942">MDDDNNNNNENNETDQSSEATQNFEIIHRQNDDVSDQEHDSTYHYNNNHHHHDDEFVGDDDDDDVDDDDYDVTNLPIDDDEDYVDDDERIISSYLSDNENETLASSGLADVPVQYEMRQDELEHLKNQLQGSHQEALAIVIAQASQSHTGNKVQLPPSSTPLLTLPRINKQRETLSAEGNSVNVRVAEGNKKVSSDPKTVSNSRTVKTPIDGFNWRKYGQKQVKSPQGSRSYYKCTHNECDAKKIESSDQNNSITKIVYKGQHKHDPPKKVINRRGKILSASSKAQERRTISTLGPRQYKSSVSVTNGPILVEEMDAPPPKKRVKKNTSASPGSVLKRPKKPKFVIHAASDVGISADGYRWRKYGQKMVKGNPHPRNYYKCTSAGCPVRKHIEMAVDGSSEVILTYKGIHDHDMPIRTKEQGSPTVLLLDAVSSPSKNNSLSKRGESEPSNGVADV</sequence>
<evidence type="ECO:0000256" key="5">
    <source>
        <dbReference type="ARBA" id="ARBA00023163"/>
    </source>
</evidence>
<comment type="caution">
    <text evidence="9">The sequence shown here is derived from an EMBL/GenBank/DDBJ whole genome shotgun (WGS) entry which is preliminary data.</text>
</comment>
<keyword evidence="10" id="KW-1185">Reference proteome</keyword>
<dbReference type="InterPro" id="IPR044810">
    <property type="entry name" value="WRKY_plant"/>
</dbReference>
<keyword evidence="6" id="KW-0539">Nucleus</keyword>
<evidence type="ECO:0000256" key="4">
    <source>
        <dbReference type="ARBA" id="ARBA00023125"/>
    </source>
</evidence>
<evidence type="ECO:0000313" key="9">
    <source>
        <dbReference type="EMBL" id="PWA87748.1"/>
    </source>
</evidence>
<evidence type="ECO:0000256" key="6">
    <source>
        <dbReference type="ARBA" id="ARBA00023242"/>
    </source>
</evidence>